<dbReference type="SMART" id="SM00582">
    <property type="entry name" value="RPR"/>
    <property type="match status" value="1"/>
</dbReference>
<dbReference type="InterPro" id="IPR000061">
    <property type="entry name" value="Surp"/>
</dbReference>
<dbReference type="InterPro" id="IPR004843">
    <property type="entry name" value="Calcineurin-like_PHP"/>
</dbReference>
<feature type="region of interest" description="Disordered" evidence="12">
    <location>
        <begin position="864"/>
        <end position="946"/>
    </location>
</feature>
<accession>A0A8H7F7Q3</accession>
<feature type="compositionally biased region" description="Basic and acidic residues" evidence="12">
    <location>
        <begin position="1186"/>
        <end position="1199"/>
    </location>
</feature>
<evidence type="ECO:0000256" key="3">
    <source>
        <dbReference type="ARBA" id="ARBA00022723"/>
    </source>
</evidence>
<dbReference type="PROSITE" id="PS51391">
    <property type="entry name" value="CID"/>
    <property type="match status" value="1"/>
</dbReference>
<dbReference type="Gene3D" id="1.25.40.90">
    <property type="match status" value="1"/>
</dbReference>
<dbReference type="InterPro" id="IPR006186">
    <property type="entry name" value="Ser/Thr-sp_prot-phosphatase"/>
</dbReference>
<dbReference type="GO" id="GO:0003723">
    <property type="term" value="F:RNA binding"/>
    <property type="evidence" value="ECO:0007669"/>
    <property type="project" value="UniProtKB-UniRule"/>
</dbReference>
<dbReference type="SMART" id="SM00156">
    <property type="entry name" value="PP2Ac"/>
    <property type="match status" value="1"/>
</dbReference>
<comment type="catalytic activity">
    <reaction evidence="10">
        <text>O-phospho-L-threonyl-[protein] + H2O = L-threonyl-[protein] + phosphate</text>
        <dbReference type="Rhea" id="RHEA:47004"/>
        <dbReference type="Rhea" id="RHEA-COMP:11060"/>
        <dbReference type="Rhea" id="RHEA-COMP:11605"/>
        <dbReference type="ChEBI" id="CHEBI:15377"/>
        <dbReference type="ChEBI" id="CHEBI:30013"/>
        <dbReference type="ChEBI" id="CHEBI:43474"/>
        <dbReference type="ChEBI" id="CHEBI:61977"/>
        <dbReference type="EC" id="3.1.3.16"/>
    </reaction>
</comment>
<keyword evidence="4" id="KW-0677">Repeat</keyword>
<dbReference type="CDD" id="cd07417">
    <property type="entry name" value="MPP_PP5_C"/>
    <property type="match status" value="1"/>
</dbReference>
<comment type="similarity">
    <text evidence="2">Belongs to the PPP phosphatase family. PP-5 (PP-T) subfamily.</text>
</comment>
<evidence type="ECO:0000256" key="9">
    <source>
        <dbReference type="PROSITE-ProRule" id="PRU00339"/>
    </source>
</evidence>
<dbReference type="Gene3D" id="3.60.21.10">
    <property type="match status" value="1"/>
</dbReference>
<dbReference type="InterPro" id="IPR051134">
    <property type="entry name" value="PPP_phosphatase"/>
</dbReference>
<feature type="repeat" description="TPR" evidence="9">
    <location>
        <begin position="115"/>
        <end position="148"/>
    </location>
</feature>
<feature type="compositionally biased region" description="Polar residues" evidence="12">
    <location>
        <begin position="18"/>
        <end position="34"/>
    </location>
</feature>
<dbReference type="SUPFAM" id="SSF109905">
    <property type="entry name" value="Surp module (SWAP domain)"/>
    <property type="match status" value="1"/>
</dbReference>
<dbReference type="InterPro" id="IPR035979">
    <property type="entry name" value="RBD_domain_sf"/>
</dbReference>
<dbReference type="SUPFAM" id="SSF54928">
    <property type="entry name" value="RNA-binding domain, RBD"/>
    <property type="match status" value="1"/>
</dbReference>
<gene>
    <name evidence="16" type="ORF">Agabi119p4_1712</name>
</gene>
<keyword evidence="7" id="KW-0464">Manganese</keyword>
<feature type="domain" description="SURP motif" evidence="14">
    <location>
        <begin position="952"/>
        <end position="995"/>
    </location>
</feature>
<dbReference type="Gene3D" id="1.10.10.790">
    <property type="entry name" value="Surp module"/>
    <property type="match status" value="1"/>
</dbReference>
<dbReference type="GO" id="GO:0046872">
    <property type="term" value="F:metal ion binding"/>
    <property type="evidence" value="ECO:0007669"/>
    <property type="project" value="UniProtKB-KW"/>
</dbReference>
<dbReference type="PANTHER" id="PTHR45668">
    <property type="entry name" value="SERINE/THREONINE-PROTEIN PHOSPHATASE 5-RELATED"/>
    <property type="match status" value="1"/>
</dbReference>
<dbReference type="InterPro" id="IPR041753">
    <property type="entry name" value="PP5_C"/>
</dbReference>
<evidence type="ECO:0000259" key="13">
    <source>
        <dbReference type="PROSITE" id="PS50102"/>
    </source>
</evidence>
<evidence type="ECO:0000259" key="14">
    <source>
        <dbReference type="PROSITE" id="PS50128"/>
    </source>
</evidence>
<feature type="domain" description="CID" evidence="15">
    <location>
        <begin position="1036"/>
        <end position="1181"/>
    </location>
</feature>
<dbReference type="InterPro" id="IPR011990">
    <property type="entry name" value="TPR-like_helical_dom_sf"/>
</dbReference>
<keyword evidence="5 10" id="KW-0378">Hydrolase</keyword>
<feature type="compositionally biased region" description="Acidic residues" evidence="12">
    <location>
        <begin position="1223"/>
        <end position="1283"/>
    </location>
</feature>
<evidence type="ECO:0000256" key="8">
    <source>
        <dbReference type="PROSITE-ProRule" id="PRU00176"/>
    </source>
</evidence>
<feature type="compositionally biased region" description="Low complexity" evidence="12">
    <location>
        <begin position="1"/>
        <end position="17"/>
    </location>
</feature>
<feature type="region of interest" description="Disordered" evidence="12">
    <location>
        <begin position="1213"/>
        <end position="1292"/>
    </location>
</feature>
<feature type="coiled-coil region" evidence="11">
    <location>
        <begin position="611"/>
        <end position="640"/>
    </location>
</feature>
<evidence type="ECO:0000313" key="16">
    <source>
        <dbReference type="EMBL" id="KAF7782336.1"/>
    </source>
</evidence>
<dbReference type="SMART" id="SM00648">
    <property type="entry name" value="SWAP"/>
    <property type="match status" value="1"/>
</dbReference>
<dbReference type="InterPro" id="IPR008942">
    <property type="entry name" value="ENTH_VHS"/>
</dbReference>
<evidence type="ECO:0000256" key="2">
    <source>
        <dbReference type="ARBA" id="ARBA00008786"/>
    </source>
</evidence>
<dbReference type="EMBL" id="JABXXO010000003">
    <property type="protein sequence ID" value="KAF7782336.1"/>
    <property type="molecule type" value="Genomic_DNA"/>
</dbReference>
<evidence type="ECO:0000256" key="10">
    <source>
        <dbReference type="RuleBase" id="RU004273"/>
    </source>
</evidence>
<evidence type="ECO:0000256" key="4">
    <source>
        <dbReference type="ARBA" id="ARBA00022737"/>
    </source>
</evidence>
<dbReference type="PROSITE" id="PS00125">
    <property type="entry name" value="SER_THR_PHOSPHATASE"/>
    <property type="match status" value="1"/>
</dbReference>
<evidence type="ECO:0000256" key="6">
    <source>
        <dbReference type="ARBA" id="ARBA00022803"/>
    </source>
</evidence>
<dbReference type="InterPro" id="IPR006569">
    <property type="entry name" value="CID_dom"/>
</dbReference>
<dbReference type="Gene3D" id="1.25.40.10">
    <property type="entry name" value="Tetratricopeptide repeat domain"/>
    <property type="match status" value="1"/>
</dbReference>
<dbReference type="PANTHER" id="PTHR45668:SF5">
    <property type="entry name" value="SERINE_THREONINE-PROTEIN PHOSPHATASE 5"/>
    <property type="match status" value="1"/>
</dbReference>
<dbReference type="PROSITE" id="PS50102">
    <property type="entry name" value="RRM"/>
    <property type="match status" value="1"/>
</dbReference>
<evidence type="ECO:0000256" key="5">
    <source>
        <dbReference type="ARBA" id="ARBA00022801"/>
    </source>
</evidence>
<dbReference type="EC" id="3.1.3.16" evidence="10"/>
<organism evidence="16 17">
    <name type="scientific">Agaricus bisporus var. burnettii</name>
    <dbReference type="NCBI Taxonomy" id="192524"/>
    <lineage>
        <taxon>Eukaryota</taxon>
        <taxon>Fungi</taxon>
        <taxon>Dikarya</taxon>
        <taxon>Basidiomycota</taxon>
        <taxon>Agaricomycotina</taxon>
        <taxon>Agaricomycetes</taxon>
        <taxon>Agaricomycetidae</taxon>
        <taxon>Agaricales</taxon>
        <taxon>Agaricineae</taxon>
        <taxon>Agaricaceae</taxon>
        <taxon>Agaricus</taxon>
    </lineage>
</organism>
<dbReference type="SMART" id="SM00028">
    <property type="entry name" value="TPR"/>
    <property type="match status" value="2"/>
</dbReference>
<dbReference type="Pfam" id="PF04818">
    <property type="entry name" value="CID"/>
    <property type="match status" value="1"/>
</dbReference>
<dbReference type="Pfam" id="PF00149">
    <property type="entry name" value="Metallophos"/>
    <property type="match status" value="1"/>
</dbReference>
<keyword evidence="6 9" id="KW-0802">TPR repeat</keyword>
<feature type="region of interest" description="Disordered" evidence="12">
    <location>
        <begin position="1"/>
        <end position="34"/>
    </location>
</feature>
<comment type="caution">
    <text evidence="16">The sequence shown here is derived from an EMBL/GenBank/DDBJ whole genome shotgun (WGS) entry which is preliminary data.</text>
</comment>
<dbReference type="InterPro" id="IPR000504">
    <property type="entry name" value="RRM_dom"/>
</dbReference>
<feature type="region of interest" description="Disordered" evidence="12">
    <location>
        <begin position="1181"/>
        <end position="1201"/>
    </location>
</feature>
<dbReference type="InterPro" id="IPR012677">
    <property type="entry name" value="Nucleotide-bd_a/b_plait_sf"/>
</dbReference>
<name>A0A8H7F7Q3_AGABI</name>
<evidence type="ECO:0000313" key="17">
    <source>
        <dbReference type="Proteomes" id="UP000629468"/>
    </source>
</evidence>
<feature type="compositionally biased region" description="Basic residues" evidence="12">
    <location>
        <begin position="908"/>
        <end position="933"/>
    </location>
</feature>
<dbReference type="Gene3D" id="3.30.70.330">
    <property type="match status" value="1"/>
</dbReference>
<evidence type="ECO:0000259" key="15">
    <source>
        <dbReference type="PROSITE" id="PS51391"/>
    </source>
</evidence>
<feature type="compositionally biased region" description="Basic and acidic residues" evidence="12">
    <location>
        <begin position="864"/>
        <end position="886"/>
    </location>
</feature>
<dbReference type="GO" id="GO:0006396">
    <property type="term" value="P:RNA processing"/>
    <property type="evidence" value="ECO:0007669"/>
    <property type="project" value="InterPro"/>
</dbReference>
<comment type="cofactor">
    <cofactor evidence="1">
        <name>Mn(2+)</name>
        <dbReference type="ChEBI" id="CHEBI:29035"/>
    </cofactor>
</comment>
<keyword evidence="3" id="KW-0479">Metal-binding</keyword>
<proteinExistence type="inferred from homology"/>
<keyword evidence="8" id="KW-0694">RNA-binding</keyword>
<dbReference type="PROSITE" id="PS50128">
    <property type="entry name" value="SURP"/>
    <property type="match status" value="1"/>
</dbReference>
<dbReference type="InterPro" id="IPR019734">
    <property type="entry name" value="TPR_rpt"/>
</dbReference>
<dbReference type="InterPro" id="IPR013235">
    <property type="entry name" value="PPP_dom"/>
</dbReference>
<dbReference type="SUPFAM" id="SSF48452">
    <property type="entry name" value="TPR-like"/>
    <property type="match status" value="1"/>
</dbReference>
<evidence type="ECO:0000256" key="12">
    <source>
        <dbReference type="SAM" id="MobiDB-lite"/>
    </source>
</evidence>
<dbReference type="InterPro" id="IPR029052">
    <property type="entry name" value="Metallo-depent_PP-like"/>
</dbReference>
<dbReference type="SMART" id="SM00360">
    <property type="entry name" value="RRM"/>
    <property type="match status" value="1"/>
</dbReference>
<feature type="domain" description="RRM" evidence="13">
    <location>
        <begin position="755"/>
        <end position="848"/>
    </location>
</feature>
<dbReference type="PROSITE" id="PS50005">
    <property type="entry name" value="TPR"/>
    <property type="match status" value="1"/>
</dbReference>
<dbReference type="SUPFAM" id="SSF48464">
    <property type="entry name" value="ENTH/VHS domain"/>
    <property type="match status" value="1"/>
</dbReference>
<dbReference type="GO" id="GO:0004722">
    <property type="term" value="F:protein serine/threonine phosphatase activity"/>
    <property type="evidence" value="ECO:0007669"/>
    <property type="project" value="UniProtKB-EC"/>
</dbReference>
<dbReference type="Pfam" id="PF01805">
    <property type="entry name" value="Surp"/>
    <property type="match status" value="1"/>
</dbReference>
<evidence type="ECO:0000256" key="1">
    <source>
        <dbReference type="ARBA" id="ARBA00001936"/>
    </source>
</evidence>
<dbReference type="SUPFAM" id="SSF56300">
    <property type="entry name" value="Metallo-dependent phosphatases"/>
    <property type="match status" value="1"/>
</dbReference>
<evidence type="ECO:0000256" key="7">
    <source>
        <dbReference type="ARBA" id="ARBA00023211"/>
    </source>
</evidence>
<sequence>MSNLSSSATSSPTLVESTPHSSVPSPQMNSLSLTDPITISDEDKKEAARIKTEANKAFTSHNYTVAAKLYSDAIEKNHSDPTLWCNRAYTRMKLEEFGYALNDTTQAISLDPRYVKAYYRRATCYLQTLRPQFAVVDFKKILAIEPKNETVRQQMVSTQKLIRRTEFEKAIEMEEEKDAVARCLEIIAEGGCEMDKAYTGPQLPYDDGKFQITIEFIRSMIQLFKDGKTLPKRYVWEIALGAHAAFASEESLVELSIPDDVTVDVIGDVHGQFYDVLHLFSLTGEPGEKHYLLMNGDLVDRGSWSMEVILVAFAYKWLYPKYMFINRGNHEAKDMNRTYGFEGEAKQKHGDQSYKLFAHIFTTLPLATLVSGTKPPTTKEAAGAILSPDGFKRYFVVHGGLFSQDQVTLDDVRKIQRVGRQPGTEGLMCELLWTDPQEAPGRGPSKRGVGISFGPDVTKRWCELNSVSGVIRSHEVRQDGYQVEHDGLCTTVFSAPNYVDQAGNKGAFIRIDAAGKQEFFQFEAKPHPPMKPMAYVQGGLGNLMMITRHQYIISEPLNLRSSTPDHFLQAFKVMDKTKSKLAAFFDDDEDSSFPQKHVDEAKISQYTSGTVRKSRREKEQEAAEAKKREEEASAAKAYAEFLDAFQGDDAAGKKKSTFVRAGSDGAEYNLPRAGEVNSSTTRTSGIERSISPAMSVPKPKGKRAMDAFLEEIKRDQAEREAKYAKQSQSHGRSVTALAAYEGQSGSKDRGDPQTSNVFVANLPPHVTEESLGNFFARAGPVGSVKIMWPRSDATVGPGADMTASRRSGKAGLSGFVSFMKRHDAEEALREFDGYDWGGSVLRVGWSKAVPIAAKPKYVATSYYREHGTSRSRSRERPRSRSQDKYYRRSHRSRSHSYDRDRNRSPSQSRRRSRSRSRRRHYSSRSRSPRRRYSRSPLSRAHTEEEEAVTDTFIRAVASEVKGQDLKYEEVLKERERNNPKYAFLIHRNHRRHAFYRGLVESDRILKPEFDDDGYNSIYSSDSAEESERERGRRSKLGKLARKRFEAMLRGMSGKRGEIARCMAFSLEHAEAAHEIVDVIVASLLVDSTAVPRKVARLHLICDILHNSAATVPSAWKFRQEFQSRLGIVFDHLANIYHSFPGRMTAETFKKQIIAIVEIWEDWIVFPPEVTAELRQRLEGAAVPSETKVEDKEEKVEEQKSSFSSRFKQSSFKLATDTSSADENVMDDMDGEPLDNVDGEPVDDVDGEPVEDIDGAPVDDVDGEPMEDIDGMPMDDDIDGEPADADMASVADV</sequence>
<evidence type="ECO:0000256" key="11">
    <source>
        <dbReference type="SAM" id="Coils"/>
    </source>
</evidence>
<reference evidence="16 17" key="1">
    <citation type="journal article" name="Sci. Rep.">
        <title>Telomere-to-telomere assembled and centromere annotated genomes of the two main subspecies of the button mushroom Agaricus bisporus reveal especially polymorphic chromosome ends.</title>
        <authorList>
            <person name="Sonnenberg A.S.M."/>
            <person name="Sedaghat-Telgerd N."/>
            <person name="Lavrijssen B."/>
            <person name="Ohm R.A."/>
            <person name="Hendrickx P.M."/>
            <person name="Scholtmeijer K."/>
            <person name="Baars J.J.P."/>
            <person name="van Peer A."/>
        </authorList>
    </citation>
    <scope>NUCLEOTIDE SEQUENCE [LARGE SCALE GENOMIC DNA]</scope>
    <source>
        <strain evidence="16 17">H119_p4</strain>
    </source>
</reference>
<dbReference type="InterPro" id="IPR035967">
    <property type="entry name" value="SWAP/Surp_sf"/>
</dbReference>
<dbReference type="Pfam" id="PF08321">
    <property type="entry name" value="PPP5"/>
    <property type="match status" value="1"/>
</dbReference>
<dbReference type="PRINTS" id="PR00114">
    <property type="entry name" value="STPHPHTASE"/>
</dbReference>
<dbReference type="Proteomes" id="UP000629468">
    <property type="component" value="Unassembled WGS sequence"/>
</dbReference>
<keyword evidence="11" id="KW-0175">Coiled coil</keyword>
<protein>
    <recommendedName>
        <fullName evidence="10">Serine/threonine-protein phosphatase</fullName>
        <ecNumber evidence="10">3.1.3.16</ecNumber>
    </recommendedName>
</protein>